<reference evidence="2" key="1">
    <citation type="journal article" date="2023" name="G3 (Bethesda)">
        <title>Whole genome assembly and annotation of the endangered Caribbean coral Acropora cervicornis.</title>
        <authorList>
            <person name="Selwyn J.D."/>
            <person name="Vollmer S.V."/>
        </authorList>
    </citation>
    <scope>NUCLEOTIDE SEQUENCE</scope>
    <source>
        <strain evidence="2">K2</strain>
    </source>
</reference>
<protein>
    <submittedName>
        <fullName evidence="2">SH3 domain-binding glutamic acid-rich-like protein 3</fullName>
    </submittedName>
</protein>
<evidence type="ECO:0000256" key="1">
    <source>
        <dbReference type="ARBA" id="ARBA00007764"/>
    </source>
</evidence>
<sequence>MTGKVTLYFSDISGSKEIKKRQMRIRTVLEGQKIPFEIVDVAQDNEALGKMRELVDDEEALAPQIVNGSTYCGTFEEFETAIEQETLREFLRLK</sequence>
<dbReference type="SUPFAM" id="SSF52833">
    <property type="entry name" value="Thioredoxin-like"/>
    <property type="match status" value="1"/>
</dbReference>
<dbReference type="GO" id="GO:0005737">
    <property type="term" value="C:cytoplasm"/>
    <property type="evidence" value="ECO:0007669"/>
    <property type="project" value="TreeGrafter"/>
</dbReference>
<dbReference type="PANTHER" id="PTHR12232">
    <property type="entry name" value="SH3 DOMAIN-BINDING GLUTAMIC ACID-RICH-LIKE PROTEIN"/>
    <property type="match status" value="1"/>
</dbReference>
<organism evidence="2 3">
    <name type="scientific">Acropora cervicornis</name>
    <name type="common">Staghorn coral</name>
    <dbReference type="NCBI Taxonomy" id="6130"/>
    <lineage>
        <taxon>Eukaryota</taxon>
        <taxon>Metazoa</taxon>
        <taxon>Cnidaria</taxon>
        <taxon>Anthozoa</taxon>
        <taxon>Hexacorallia</taxon>
        <taxon>Scleractinia</taxon>
        <taxon>Astrocoeniina</taxon>
        <taxon>Acroporidae</taxon>
        <taxon>Acropora</taxon>
    </lineage>
</organism>
<dbReference type="PANTHER" id="PTHR12232:SF15">
    <property type="entry name" value="SH3 DOMAIN-BINDING GLUTAMIC ACID-RICH PROTEIN HOMOLOG"/>
    <property type="match status" value="1"/>
</dbReference>
<proteinExistence type="inferred from homology"/>
<comment type="similarity">
    <text evidence="1">Belongs to the SH3BGR family.</text>
</comment>
<dbReference type="EMBL" id="JARQWQ010000007">
    <property type="protein sequence ID" value="KAK2570990.1"/>
    <property type="molecule type" value="Genomic_DNA"/>
</dbReference>
<evidence type="ECO:0000313" key="2">
    <source>
        <dbReference type="EMBL" id="KAK2570990.1"/>
    </source>
</evidence>
<gene>
    <name evidence="2" type="ORF">P5673_004721</name>
</gene>
<dbReference type="InterPro" id="IPR051033">
    <property type="entry name" value="SH3BGR"/>
</dbReference>
<dbReference type="Pfam" id="PF04908">
    <property type="entry name" value="SH3BGR"/>
    <property type="match status" value="1"/>
</dbReference>
<dbReference type="Proteomes" id="UP001249851">
    <property type="component" value="Unassembled WGS sequence"/>
</dbReference>
<comment type="caution">
    <text evidence="2">The sequence shown here is derived from an EMBL/GenBank/DDBJ whole genome shotgun (WGS) entry which is preliminary data.</text>
</comment>
<keyword evidence="3" id="KW-1185">Reference proteome</keyword>
<evidence type="ECO:0000313" key="3">
    <source>
        <dbReference type="Proteomes" id="UP001249851"/>
    </source>
</evidence>
<accession>A0AAD9R0W9</accession>
<dbReference type="Gene3D" id="3.40.30.10">
    <property type="entry name" value="Glutaredoxin"/>
    <property type="match status" value="1"/>
</dbReference>
<reference evidence="2" key="2">
    <citation type="journal article" date="2023" name="Science">
        <title>Genomic signatures of disease resistance in endangered staghorn corals.</title>
        <authorList>
            <person name="Vollmer S.V."/>
            <person name="Selwyn J.D."/>
            <person name="Despard B.A."/>
            <person name="Roesel C.L."/>
        </authorList>
    </citation>
    <scope>NUCLEOTIDE SEQUENCE</scope>
    <source>
        <strain evidence="2">K2</strain>
    </source>
</reference>
<dbReference type="InterPro" id="IPR036249">
    <property type="entry name" value="Thioredoxin-like_sf"/>
</dbReference>
<dbReference type="AlphaFoldDB" id="A0AAD9R0W9"/>
<name>A0AAD9R0W9_ACRCE</name>
<dbReference type="InterPro" id="IPR006993">
    <property type="entry name" value="Glut_rich_SH3-bd"/>
</dbReference>